<reference evidence="7 8" key="1">
    <citation type="submission" date="2016-11" db="EMBL/GenBank/DDBJ databases">
        <authorList>
            <person name="Jaros S."/>
            <person name="Januszkiewicz K."/>
            <person name="Wedrychowicz H."/>
        </authorList>
    </citation>
    <scope>NUCLEOTIDE SEQUENCE [LARGE SCALE GENOMIC DNA]</scope>
    <source>
        <strain evidence="7 8">DSM 21864</strain>
    </source>
</reference>
<dbReference type="EC" id="3.1.3.73" evidence="4"/>
<dbReference type="GO" id="GO:0043755">
    <property type="term" value="F:alpha-ribazole phosphatase activity"/>
    <property type="evidence" value="ECO:0007669"/>
    <property type="project" value="UniProtKB-UniRule"/>
</dbReference>
<dbReference type="CDD" id="cd07067">
    <property type="entry name" value="HP_PGM_like"/>
    <property type="match status" value="1"/>
</dbReference>
<dbReference type="InterPro" id="IPR005952">
    <property type="entry name" value="Phosphogly_mut1"/>
</dbReference>
<keyword evidence="8" id="KW-1185">Reference proteome</keyword>
<dbReference type="NCBIfam" id="TIGR03162">
    <property type="entry name" value="ribazole_cobC"/>
    <property type="match status" value="1"/>
</dbReference>
<feature type="active site" description="Proton donor/acceptor" evidence="5">
    <location>
        <position position="79"/>
    </location>
</feature>
<evidence type="ECO:0000313" key="8">
    <source>
        <dbReference type="Proteomes" id="UP000184080"/>
    </source>
</evidence>
<sequence length="192" mass="22381">MNLYIVRHGETKSNIEKRYCGLYQSELTEVGQAQGLALNERLSNIGFDKIYTSCSKRAEITADIITEGAYSYKDPRLNELNFGIFDNKTYKEIEKHYPLQCTAWQEDWKGYVIPQGESTFQAFQRVKSFMKDIEKLPEENILIVTHGGIIRLVYCYVLNENLDLYWKFHSSNGGLSILSYEYENWSIKTIEN</sequence>
<dbReference type="AlphaFoldDB" id="A0A1M6ESI7"/>
<dbReference type="SUPFAM" id="SSF53254">
    <property type="entry name" value="Phosphoglycerate mutase-like"/>
    <property type="match status" value="1"/>
</dbReference>
<evidence type="ECO:0000256" key="1">
    <source>
        <dbReference type="ARBA" id="ARBA00006717"/>
    </source>
</evidence>
<proteinExistence type="inferred from homology"/>
<dbReference type="Gene3D" id="3.40.50.1240">
    <property type="entry name" value="Phosphoglycerate mutase-like"/>
    <property type="match status" value="1"/>
</dbReference>
<dbReference type="RefSeq" id="WP_073005451.1">
    <property type="nucleotide sequence ID" value="NZ_FQZO01000002.1"/>
</dbReference>
<comment type="similarity">
    <text evidence="1">Belongs to the phosphoglycerate mutase family. BPG-dependent PGAM subfamily.</text>
</comment>
<dbReference type="OrthoDB" id="7925971at2"/>
<feature type="binding site" evidence="6">
    <location>
        <begin position="7"/>
        <end position="14"/>
    </location>
    <ligand>
        <name>substrate</name>
    </ligand>
</feature>
<protein>
    <recommendedName>
        <fullName evidence="4">Alpha-ribazole phosphatase</fullName>
        <ecNumber evidence="4">3.1.3.73</ecNumber>
    </recommendedName>
</protein>
<dbReference type="GO" id="GO:0009236">
    <property type="term" value="P:cobalamin biosynthetic process"/>
    <property type="evidence" value="ECO:0007669"/>
    <property type="project" value="UniProtKB-UniRule"/>
</dbReference>
<keyword evidence="2" id="KW-0324">Glycolysis</keyword>
<dbReference type="PIRSF" id="PIRSF000709">
    <property type="entry name" value="6PFK_2-Ptase"/>
    <property type="match status" value="1"/>
</dbReference>
<evidence type="ECO:0000256" key="4">
    <source>
        <dbReference type="NCBIfam" id="TIGR03162"/>
    </source>
</evidence>
<keyword evidence="3" id="KW-0413">Isomerase</keyword>
<dbReference type="GO" id="GO:0006096">
    <property type="term" value="P:glycolytic process"/>
    <property type="evidence" value="ECO:0007669"/>
    <property type="project" value="UniProtKB-KW"/>
</dbReference>
<feature type="active site" description="Tele-phosphohistidine intermediate" evidence="5">
    <location>
        <position position="8"/>
    </location>
</feature>
<evidence type="ECO:0000313" key="7">
    <source>
        <dbReference type="EMBL" id="SHI88378.1"/>
    </source>
</evidence>
<dbReference type="InterPro" id="IPR001345">
    <property type="entry name" value="PG/BPGM_mutase_AS"/>
</dbReference>
<dbReference type="Proteomes" id="UP000184080">
    <property type="component" value="Unassembled WGS sequence"/>
</dbReference>
<evidence type="ECO:0000256" key="2">
    <source>
        <dbReference type="ARBA" id="ARBA00023152"/>
    </source>
</evidence>
<organism evidence="7 8">
    <name type="scientific">Clostridium amylolyticum</name>
    <dbReference type="NCBI Taxonomy" id="1121298"/>
    <lineage>
        <taxon>Bacteria</taxon>
        <taxon>Bacillati</taxon>
        <taxon>Bacillota</taxon>
        <taxon>Clostridia</taxon>
        <taxon>Eubacteriales</taxon>
        <taxon>Clostridiaceae</taxon>
        <taxon>Clostridium</taxon>
    </lineage>
</organism>
<dbReference type="InterPro" id="IPR013078">
    <property type="entry name" value="His_Pase_superF_clade-1"/>
</dbReference>
<dbReference type="GO" id="GO:0016868">
    <property type="term" value="F:intramolecular phosphotransferase activity"/>
    <property type="evidence" value="ECO:0007669"/>
    <property type="project" value="InterPro"/>
</dbReference>
<dbReference type="InterPro" id="IPR029033">
    <property type="entry name" value="His_PPase_superfam"/>
</dbReference>
<dbReference type="SMART" id="SM00855">
    <property type="entry name" value="PGAM"/>
    <property type="match status" value="1"/>
</dbReference>
<name>A0A1M6ESI7_9CLOT</name>
<evidence type="ECO:0000256" key="5">
    <source>
        <dbReference type="PIRSR" id="PIRSR613078-1"/>
    </source>
</evidence>
<dbReference type="PROSITE" id="PS00175">
    <property type="entry name" value="PG_MUTASE"/>
    <property type="match status" value="1"/>
</dbReference>
<dbReference type="PANTHER" id="PTHR11931">
    <property type="entry name" value="PHOSPHOGLYCERATE MUTASE"/>
    <property type="match status" value="1"/>
</dbReference>
<dbReference type="InterPro" id="IPR017578">
    <property type="entry name" value="Ribazole_CobC"/>
</dbReference>
<dbReference type="Pfam" id="PF00300">
    <property type="entry name" value="His_Phos_1"/>
    <property type="match status" value="1"/>
</dbReference>
<feature type="binding site" evidence="6">
    <location>
        <position position="57"/>
    </location>
    <ligand>
        <name>substrate</name>
    </ligand>
</feature>
<dbReference type="EMBL" id="FQZO01000002">
    <property type="protein sequence ID" value="SHI88378.1"/>
    <property type="molecule type" value="Genomic_DNA"/>
</dbReference>
<dbReference type="STRING" id="1121298.SAMN05444401_1676"/>
<evidence type="ECO:0000256" key="6">
    <source>
        <dbReference type="PIRSR" id="PIRSR613078-2"/>
    </source>
</evidence>
<gene>
    <name evidence="7" type="ORF">SAMN05444401_1676</name>
</gene>
<evidence type="ECO:0000256" key="3">
    <source>
        <dbReference type="ARBA" id="ARBA00023235"/>
    </source>
</evidence>
<accession>A0A1M6ESI7</accession>